<dbReference type="AlphaFoldDB" id="A0A0M7BFN0"/>
<dbReference type="STRING" id="313367.JSE7799_02855"/>
<organism evidence="1 2">
    <name type="scientific">Jannaschia seosinensis</name>
    <dbReference type="NCBI Taxonomy" id="313367"/>
    <lineage>
        <taxon>Bacteria</taxon>
        <taxon>Pseudomonadati</taxon>
        <taxon>Pseudomonadota</taxon>
        <taxon>Alphaproteobacteria</taxon>
        <taxon>Rhodobacterales</taxon>
        <taxon>Roseobacteraceae</taxon>
        <taxon>Jannaschia</taxon>
    </lineage>
</organism>
<dbReference type="Proteomes" id="UP000049455">
    <property type="component" value="Unassembled WGS sequence"/>
</dbReference>
<evidence type="ECO:0000313" key="2">
    <source>
        <dbReference type="Proteomes" id="UP000049455"/>
    </source>
</evidence>
<accession>A0A0M7BFN0</accession>
<keyword evidence="2" id="KW-1185">Reference proteome</keyword>
<dbReference type="EMBL" id="CYPR01000194">
    <property type="protein sequence ID" value="CUH40126.1"/>
    <property type="molecule type" value="Genomic_DNA"/>
</dbReference>
<evidence type="ECO:0000313" key="1">
    <source>
        <dbReference type="EMBL" id="CUH40126.1"/>
    </source>
</evidence>
<name>A0A0M7BFN0_9RHOB</name>
<protein>
    <submittedName>
        <fullName evidence="1">Uncharacterized protein</fullName>
    </submittedName>
</protein>
<proteinExistence type="predicted"/>
<sequence length="50" mass="5359">MARALVLVGADTTTIGVVESFDAGDRFIVQHAQIIHEHTSRCVIHFAAGP</sequence>
<gene>
    <name evidence="1" type="ORF">JSE7799_02855</name>
</gene>
<reference evidence="1 2" key="1">
    <citation type="submission" date="2015-09" db="EMBL/GenBank/DDBJ databases">
        <authorList>
            <person name="Jackson K.R."/>
            <person name="Lunt B.L."/>
            <person name="Fisher J.N.B."/>
            <person name="Gardner A.V."/>
            <person name="Bailey M.E."/>
            <person name="Deus L.M."/>
            <person name="Earl A.S."/>
            <person name="Gibby P.D."/>
            <person name="Hartmann K.A."/>
            <person name="Liu J.E."/>
            <person name="Manci A.M."/>
            <person name="Nielsen D.A."/>
            <person name="Solomon M.B."/>
            <person name="Breakwell D.P."/>
            <person name="Burnett S.H."/>
            <person name="Grose J.H."/>
        </authorList>
    </citation>
    <scope>NUCLEOTIDE SEQUENCE [LARGE SCALE GENOMIC DNA]</scope>
    <source>
        <strain evidence="1 2">CECT 7799</strain>
    </source>
</reference>